<protein>
    <recommendedName>
        <fullName evidence="11">Branched-chain-amino-acid aminotransferase</fullName>
        <ecNumber evidence="11">2.6.1.42</ecNumber>
    </recommendedName>
</protein>
<keyword evidence="6 10" id="KW-0663">Pyridoxal phosphate</keyword>
<accession>A0A151Z8Z5</accession>
<dbReference type="EC" id="2.6.1.42" evidence="11"/>
<dbReference type="InterPro" id="IPR001544">
    <property type="entry name" value="Aminotrans_IV"/>
</dbReference>
<keyword evidence="7 11" id="KW-0100">Branched-chain amino acid biosynthesis</keyword>
<keyword evidence="4 11" id="KW-0028">Amino-acid biosynthesis</keyword>
<comment type="catalytic activity">
    <reaction evidence="11">
        <text>L-isoleucine + 2-oxoglutarate = (S)-3-methyl-2-oxopentanoate + L-glutamate</text>
        <dbReference type="Rhea" id="RHEA:24801"/>
        <dbReference type="ChEBI" id="CHEBI:16810"/>
        <dbReference type="ChEBI" id="CHEBI:29985"/>
        <dbReference type="ChEBI" id="CHEBI:35146"/>
        <dbReference type="ChEBI" id="CHEBI:58045"/>
        <dbReference type="EC" id="2.6.1.42"/>
    </reaction>
</comment>
<dbReference type="GO" id="GO:0052655">
    <property type="term" value="F:L-valine-2-oxoglutarate transaminase activity"/>
    <property type="evidence" value="ECO:0007669"/>
    <property type="project" value="RHEA"/>
</dbReference>
<evidence type="ECO:0000256" key="9">
    <source>
        <dbReference type="RuleBase" id="RU004106"/>
    </source>
</evidence>
<dbReference type="InterPro" id="IPR043131">
    <property type="entry name" value="BCAT-like_N"/>
</dbReference>
<dbReference type="OrthoDB" id="1732691at2759"/>
<dbReference type="FunFam" id="3.20.10.10:FF:000004">
    <property type="entry name" value="Branched-chain-amino-acid aminotransferase"/>
    <property type="match status" value="1"/>
</dbReference>
<gene>
    <name evidence="12" type="ORF">DLAC_09042</name>
</gene>
<evidence type="ECO:0000256" key="3">
    <source>
        <dbReference type="ARBA" id="ARBA00022576"/>
    </source>
</evidence>
<dbReference type="GO" id="GO:0005739">
    <property type="term" value="C:mitochondrion"/>
    <property type="evidence" value="ECO:0007669"/>
    <property type="project" value="TreeGrafter"/>
</dbReference>
<dbReference type="AlphaFoldDB" id="A0A151Z8Z5"/>
<comment type="cofactor">
    <cofactor evidence="1 10">
        <name>pyridoxal 5'-phosphate</name>
        <dbReference type="ChEBI" id="CHEBI:597326"/>
    </cofactor>
</comment>
<dbReference type="InterPro" id="IPR043132">
    <property type="entry name" value="BCAT-like_C"/>
</dbReference>
<dbReference type="Pfam" id="PF01063">
    <property type="entry name" value="Aminotran_4"/>
    <property type="match status" value="1"/>
</dbReference>
<dbReference type="InterPro" id="IPR018300">
    <property type="entry name" value="Aminotrans_IV_CS"/>
</dbReference>
<dbReference type="Gene3D" id="3.20.10.10">
    <property type="entry name" value="D-amino Acid Aminotransferase, subunit A, domain 2"/>
    <property type="match status" value="1"/>
</dbReference>
<evidence type="ECO:0000256" key="2">
    <source>
        <dbReference type="ARBA" id="ARBA00009320"/>
    </source>
</evidence>
<reference evidence="12 13" key="1">
    <citation type="submission" date="2015-12" db="EMBL/GenBank/DDBJ databases">
        <title>Dictyostelia acquired genes for synthesis and detection of signals that induce cell-type specialization by lateral gene transfer from prokaryotes.</title>
        <authorList>
            <person name="Gloeckner G."/>
            <person name="Schaap P."/>
        </authorList>
    </citation>
    <scope>NUCLEOTIDE SEQUENCE [LARGE SCALE GENOMIC DNA]</scope>
    <source>
        <strain evidence="12 13">TK</strain>
    </source>
</reference>
<organism evidence="12 13">
    <name type="scientific">Tieghemostelium lacteum</name>
    <name type="common">Slime mold</name>
    <name type="synonym">Dictyostelium lacteum</name>
    <dbReference type="NCBI Taxonomy" id="361077"/>
    <lineage>
        <taxon>Eukaryota</taxon>
        <taxon>Amoebozoa</taxon>
        <taxon>Evosea</taxon>
        <taxon>Eumycetozoa</taxon>
        <taxon>Dictyostelia</taxon>
        <taxon>Dictyosteliales</taxon>
        <taxon>Raperosteliaceae</taxon>
        <taxon>Tieghemostelium</taxon>
    </lineage>
</organism>
<dbReference type="Gene3D" id="3.30.470.10">
    <property type="match status" value="1"/>
</dbReference>
<evidence type="ECO:0000256" key="10">
    <source>
        <dbReference type="RuleBase" id="RU004516"/>
    </source>
</evidence>
<dbReference type="FunCoup" id="A0A151Z8Z5">
    <property type="interactions" value="360"/>
</dbReference>
<dbReference type="STRING" id="361077.A0A151Z8Z5"/>
<sequence length="396" mass="44440">MFRLTKLNSNVFQSINNSFGKRFISSSTPSDKFFLNSSALVIEKTKEPKKKQTDKTKLVFGKDFSDHMAVVEWDDEKGWGVPKITAYQNLSLPPSASVFHYALECFEGMKAYKDKDGNVRLFRPMENMKRFNDSAKRICLPTFNKEGCLDIIKKLVKLDQDWIPEGKGYSLYLRPTLIATQKTLGVGAPHSAMMFVICSPVGPYYPEGFKPVRLLADDKYVRAWVGGSGNYKLGSNYAPTIFPQLDAAKKGYQQVLWLLNDQITEVGTMNMFVLWNNNQDELELITPPLSEGTILPGVTRDSILKLAHQWGDFKVSEKNFTMSELAKAIREGRVKEAFGAGTAAIVSPIKSINYKGEEYPIPINEAFGAGPVTKKFADTIMGIQYGEIKSDWSMVI</sequence>
<dbReference type="CDD" id="cd01557">
    <property type="entry name" value="BCAT_beta_family"/>
    <property type="match status" value="1"/>
</dbReference>
<dbReference type="FunFam" id="3.30.470.10:FF:000005">
    <property type="entry name" value="Branched-chain-amino-acid aminotransferase"/>
    <property type="match status" value="1"/>
</dbReference>
<dbReference type="EMBL" id="LODT01000037">
    <property type="protein sequence ID" value="KYQ90423.1"/>
    <property type="molecule type" value="Genomic_DNA"/>
</dbReference>
<keyword evidence="3 11" id="KW-0032">Aminotransferase</keyword>
<evidence type="ECO:0000256" key="8">
    <source>
        <dbReference type="PIRSR" id="PIRSR006468-1"/>
    </source>
</evidence>
<dbReference type="InterPro" id="IPR033939">
    <property type="entry name" value="BCAT_family"/>
</dbReference>
<keyword evidence="5 11" id="KW-0808">Transferase</keyword>
<evidence type="ECO:0000256" key="7">
    <source>
        <dbReference type="ARBA" id="ARBA00023304"/>
    </source>
</evidence>
<dbReference type="PIRSF" id="PIRSF006468">
    <property type="entry name" value="BCAT1"/>
    <property type="match status" value="1"/>
</dbReference>
<dbReference type="OMA" id="TDFRFIA"/>
<dbReference type="InParanoid" id="A0A151Z8Z5"/>
<dbReference type="NCBIfam" id="NF009897">
    <property type="entry name" value="PRK13357.1"/>
    <property type="match status" value="1"/>
</dbReference>
<evidence type="ECO:0000313" key="13">
    <source>
        <dbReference type="Proteomes" id="UP000076078"/>
    </source>
</evidence>
<dbReference type="GO" id="GO:0052654">
    <property type="term" value="F:L-leucine-2-oxoglutarate transaminase activity"/>
    <property type="evidence" value="ECO:0007669"/>
    <property type="project" value="RHEA"/>
</dbReference>
<dbReference type="NCBIfam" id="TIGR01123">
    <property type="entry name" value="ilvE_II"/>
    <property type="match status" value="1"/>
</dbReference>
<comment type="catalytic activity">
    <reaction evidence="11">
        <text>L-leucine + 2-oxoglutarate = 4-methyl-2-oxopentanoate + L-glutamate</text>
        <dbReference type="Rhea" id="RHEA:18321"/>
        <dbReference type="ChEBI" id="CHEBI:16810"/>
        <dbReference type="ChEBI" id="CHEBI:17865"/>
        <dbReference type="ChEBI" id="CHEBI:29985"/>
        <dbReference type="ChEBI" id="CHEBI:57427"/>
        <dbReference type="EC" id="2.6.1.42"/>
    </reaction>
</comment>
<dbReference type="SUPFAM" id="SSF56752">
    <property type="entry name" value="D-aminoacid aminotransferase-like PLP-dependent enzymes"/>
    <property type="match status" value="1"/>
</dbReference>
<dbReference type="GO" id="GO:0052656">
    <property type="term" value="F:L-isoleucine-2-oxoglutarate transaminase activity"/>
    <property type="evidence" value="ECO:0007669"/>
    <property type="project" value="RHEA"/>
</dbReference>
<dbReference type="InterPro" id="IPR005786">
    <property type="entry name" value="B_amino_transII"/>
</dbReference>
<comment type="catalytic activity">
    <reaction evidence="11">
        <text>L-valine + 2-oxoglutarate = 3-methyl-2-oxobutanoate + L-glutamate</text>
        <dbReference type="Rhea" id="RHEA:24813"/>
        <dbReference type="ChEBI" id="CHEBI:11851"/>
        <dbReference type="ChEBI" id="CHEBI:16810"/>
        <dbReference type="ChEBI" id="CHEBI:29985"/>
        <dbReference type="ChEBI" id="CHEBI:57762"/>
        <dbReference type="EC" id="2.6.1.42"/>
    </reaction>
</comment>
<proteinExistence type="inferred from homology"/>
<evidence type="ECO:0000256" key="1">
    <source>
        <dbReference type="ARBA" id="ARBA00001933"/>
    </source>
</evidence>
<evidence type="ECO:0000256" key="6">
    <source>
        <dbReference type="ARBA" id="ARBA00022898"/>
    </source>
</evidence>
<dbReference type="GO" id="GO:0009082">
    <property type="term" value="P:branched-chain amino acid biosynthetic process"/>
    <property type="evidence" value="ECO:0007669"/>
    <property type="project" value="UniProtKB-KW"/>
</dbReference>
<dbReference type="PROSITE" id="PS00770">
    <property type="entry name" value="AA_TRANSFER_CLASS_4"/>
    <property type="match status" value="1"/>
</dbReference>
<dbReference type="InterPro" id="IPR036038">
    <property type="entry name" value="Aminotransferase-like"/>
</dbReference>
<dbReference type="PANTHER" id="PTHR11825">
    <property type="entry name" value="SUBGROUP IIII AMINOTRANSFERASE"/>
    <property type="match status" value="1"/>
</dbReference>
<comment type="caution">
    <text evidence="12">The sequence shown here is derived from an EMBL/GenBank/DDBJ whole genome shotgun (WGS) entry which is preliminary data.</text>
</comment>
<name>A0A151Z8Z5_TIELA</name>
<comment type="similarity">
    <text evidence="2 9">Belongs to the class-IV pyridoxal-phosphate-dependent aminotransferase family.</text>
</comment>
<dbReference type="GO" id="GO:0008652">
    <property type="term" value="P:amino acid biosynthetic process"/>
    <property type="evidence" value="ECO:0007669"/>
    <property type="project" value="UniProtKB-KW"/>
</dbReference>
<evidence type="ECO:0000256" key="5">
    <source>
        <dbReference type="ARBA" id="ARBA00022679"/>
    </source>
</evidence>
<dbReference type="Proteomes" id="UP000076078">
    <property type="component" value="Unassembled WGS sequence"/>
</dbReference>
<feature type="modified residue" description="N6-(pyridoxal phosphate)lysine" evidence="8">
    <location>
        <position position="232"/>
    </location>
</feature>
<dbReference type="PANTHER" id="PTHR11825:SF44">
    <property type="entry name" value="BRANCHED-CHAIN-AMINO-ACID AMINOTRANSFERASE"/>
    <property type="match status" value="1"/>
</dbReference>
<evidence type="ECO:0000256" key="4">
    <source>
        <dbReference type="ARBA" id="ARBA00022605"/>
    </source>
</evidence>
<evidence type="ECO:0000256" key="11">
    <source>
        <dbReference type="RuleBase" id="RU004517"/>
    </source>
</evidence>
<keyword evidence="13" id="KW-1185">Reference proteome</keyword>
<evidence type="ECO:0000313" key="12">
    <source>
        <dbReference type="EMBL" id="KYQ90423.1"/>
    </source>
</evidence>